<name>A0A4D7BH85_9HYPH</name>
<organism evidence="2 3">
    <name type="scientific">Phreatobacter stygius</name>
    <dbReference type="NCBI Taxonomy" id="1940610"/>
    <lineage>
        <taxon>Bacteria</taxon>
        <taxon>Pseudomonadati</taxon>
        <taxon>Pseudomonadota</taxon>
        <taxon>Alphaproteobacteria</taxon>
        <taxon>Hyphomicrobiales</taxon>
        <taxon>Phreatobacteraceae</taxon>
        <taxon>Phreatobacter</taxon>
    </lineage>
</organism>
<dbReference type="Proteomes" id="UP000298781">
    <property type="component" value="Chromosome"/>
</dbReference>
<dbReference type="AlphaFoldDB" id="A0A4D7BH85"/>
<sequence>MATKAAPKTTKAKTTTAKTDGQQPESLATFGAAARKGGKKPADVGLVATSETAPIPASLKAKQKAATKVLQRGVTGKDRGADKAAKALPDRTRKGAKGTKGATTR</sequence>
<feature type="region of interest" description="Disordered" evidence="1">
    <location>
        <begin position="70"/>
        <end position="105"/>
    </location>
</feature>
<feature type="compositionally biased region" description="Basic and acidic residues" evidence="1">
    <location>
        <begin position="75"/>
        <end position="93"/>
    </location>
</feature>
<keyword evidence="3" id="KW-1185">Reference proteome</keyword>
<accession>A0A4D7BH85</accession>
<evidence type="ECO:0000313" key="2">
    <source>
        <dbReference type="EMBL" id="QCI67222.1"/>
    </source>
</evidence>
<gene>
    <name evidence="2" type="ORF">E8M01_25105</name>
</gene>
<dbReference type="EMBL" id="CP039690">
    <property type="protein sequence ID" value="QCI67222.1"/>
    <property type="molecule type" value="Genomic_DNA"/>
</dbReference>
<dbReference type="OrthoDB" id="8162729at2"/>
<proteinExistence type="predicted"/>
<dbReference type="KEGG" id="pstg:E8M01_25105"/>
<feature type="compositionally biased region" description="Low complexity" evidence="1">
    <location>
        <begin position="1"/>
        <end position="19"/>
    </location>
</feature>
<protein>
    <submittedName>
        <fullName evidence="2">Uncharacterized protein</fullName>
    </submittedName>
</protein>
<evidence type="ECO:0000313" key="3">
    <source>
        <dbReference type="Proteomes" id="UP000298781"/>
    </source>
</evidence>
<dbReference type="RefSeq" id="WP_136962657.1">
    <property type="nucleotide sequence ID" value="NZ_CP039690.1"/>
</dbReference>
<reference evidence="2 3" key="1">
    <citation type="submission" date="2019-04" db="EMBL/GenBank/DDBJ databases">
        <title>Phreatobacter aquaticus sp. nov.</title>
        <authorList>
            <person name="Choi A."/>
        </authorList>
    </citation>
    <scope>NUCLEOTIDE SEQUENCE [LARGE SCALE GENOMIC DNA]</scope>
    <source>
        <strain evidence="2 3">KCTC 52518</strain>
    </source>
</reference>
<evidence type="ECO:0000256" key="1">
    <source>
        <dbReference type="SAM" id="MobiDB-lite"/>
    </source>
</evidence>
<feature type="region of interest" description="Disordered" evidence="1">
    <location>
        <begin position="1"/>
        <end position="25"/>
    </location>
</feature>